<dbReference type="EMBL" id="JARIHO010000020">
    <property type="protein sequence ID" value="KAJ7347047.1"/>
    <property type="molecule type" value="Genomic_DNA"/>
</dbReference>
<reference evidence="9" key="1">
    <citation type="submission" date="2023-03" db="EMBL/GenBank/DDBJ databases">
        <title>Massive genome expansion in bonnet fungi (Mycena s.s.) driven by repeated elements and novel gene families across ecological guilds.</title>
        <authorList>
            <consortium name="Lawrence Berkeley National Laboratory"/>
            <person name="Harder C.B."/>
            <person name="Miyauchi S."/>
            <person name="Viragh M."/>
            <person name="Kuo A."/>
            <person name="Thoen E."/>
            <person name="Andreopoulos B."/>
            <person name="Lu D."/>
            <person name="Skrede I."/>
            <person name="Drula E."/>
            <person name="Henrissat B."/>
            <person name="Morin E."/>
            <person name="Kohler A."/>
            <person name="Barry K."/>
            <person name="LaButti K."/>
            <person name="Morin E."/>
            <person name="Salamov A."/>
            <person name="Lipzen A."/>
            <person name="Mereny Z."/>
            <person name="Hegedus B."/>
            <person name="Baldrian P."/>
            <person name="Stursova M."/>
            <person name="Weitz H."/>
            <person name="Taylor A."/>
            <person name="Grigoriev I.V."/>
            <person name="Nagy L.G."/>
            <person name="Martin F."/>
            <person name="Kauserud H."/>
        </authorList>
    </citation>
    <scope>NUCLEOTIDE SEQUENCE</scope>
    <source>
        <strain evidence="9">CBHHK002</strain>
    </source>
</reference>
<dbReference type="SUPFAM" id="SSF51905">
    <property type="entry name" value="FAD/NAD(P)-binding domain"/>
    <property type="match status" value="1"/>
</dbReference>
<feature type="binding site" evidence="6">
    <location>
        <position position="263"/>
    </location>
    <ligand>
        <name>FAD</name>
        <dbReference type="ChEBI" id="CHEBI:57692"/>
    </ligand>
</feature>
<name>A0AAD7A1E7_9AGAR</name>
<dbReference type="Pfam" id="PF00732">
    <property type="entry name" value="GMC_oxred_N"/>
    <property type="match status" value="1"/>
</dbReference>
<dbReference type="InterPro" id="IPR007867">
    <property type="entry name" value="GMC_OxRtase_C"/>
</dbReference>
<dbReference type="Gene3D" id="3.30.560.10">
    <property type="entry name" value="Glucose Oxidase, domain 3"/>
    <property type="match status" value="1"/>
</dbReference>
<evidence type="ECO:0000256" key="5">
    <source>
        <dbReference type="PIRSR" id="PIRSR000137-1"/>
    </source>
</evidence>
<dbReference type="GO" id="GO:0050660">
    <property type="term" value="F:flavin adenine dinucleotide binding"/>
    <property type="evidence" value="ECO:0007669"/>
    <property type="project" value="InterPro"/>
</dbReference>
<evidence type="ECO:0000313" key="10">
    <source>
        <dbReference type="Proteomes" id="UP001218218"/>
    </source>
</evidence>
<dbReference type="Pfam" id="PF05199">
    <property type="entry name" value="GMC_oxred_C"/>
    <property type="match status" value="1"/>
</dbReference>
<dbReference type="InterPro" id="IPR000172">
    <property type="entry name" value="GMC_OxRdtase_N"/>
</dbReference>
<dbReference type="PANTHER" id="PTHR11552">
    <property type="entry name" value="GLUCOSE-METHANOL-CHOLINE GMC OXIDOREDUCTASE"/>
    <property type="match status" value="1"/>
</dbReference>
<sequence>MDYLIFLVILALESTLCWGALYESVADLKKLNFQFDFIVVGGGTAGNVIANRLTENPRHSVLVLEAGASNEDVLDIIVPFYASRATPNTPQDWNFSTTAQTGLNGRSISYPRGHVLGGSSSVNQMAYTRGSRDDYDRYARVSGDDGWSWDNLVPYMRKTEQFHPPTSQNIIEQFNPAVHNLHGINSVSLPGFLRDTDARVFATTSDLSHEFPFNIDMNSGTPLGIGWVQSSIKNGSRSSSATSYLAPRYLSRPNLHVVLNTLVTRVLQSGHDSRTGKPTFRTVEYASSARGPTRFRLTATKEVILSAGSIGTPHILLHSGIGDSESLASLGISPVHDLPSVGKNLSDHPFLHTSWQVNSTKTFDNAERNETLASDEFEEWLTTRTGPLVDSTTSQIGWLRLPDNSSILQSFPDTSSGPLSPHFELLFTVGSHAARRTTLMISLAQNGIAGTPPPTGNYFTISTGVVSPSARGSITLNSTDPFDPPVINPNLLGSELDLLIMREAVRSAQRFVAAPTLADYILSPFSFNDTASDTEVDAYIHDHATTLDHPVGSAAMSASDADYGVVDPDLTVKGVGGLRIVDASVLPYVPAAHTQVSVYIFAERAADLIKAAFK</sequence>
<feature type="binding site" evidence="6">
    <location>
        <position position="115"/>
    </location>
    <ligand>
        <name>FAD</name>
        <dbReference type="ChEBI" id="CHEBI:57692"/>
    </ligand>
</feature>
<gene>
    <name evidence="9" type="ORF">DFH08DRAFT_208266</name>
</gene>
<dbReference type="InterPro" id="IPR012132">
    <property type="entry name" value="GMC_OxRdtase"/>
</dbReference>
<feature type="active site" description="Proton donor" evidence="5">
    <location>
        <position position="549"/>
    </location>
</feature>
<dbReference type="PANTHER" id="PTHR11552:SF147">
    <property type="entry name" value="CHOLINE DEHYDROGENASE, MITOCHONDRIAL"/>
    <property type="match status" value="1"/>
</dbReference>
<dbReference type="Gene3D" id="3.50.50.60">
    <property type="entry name" value="FAD/NAD(P)-binding domain"/>
    <property type="match status" value="1"/>
</dbReference>
<evidence type="ECO:0000256" key="1">
    <source>
        <dbReference type="ARBA" id="ARBA00001974"/>
    </source>
</evidence>
<evidence type="ECO:0000256" key="2">
    <source>
        <dbReference type="ARBA" id="ARBA00010790"/>
    </source>
</evidence>
<proteinExistence type="inferred from homology"/>
<dbReference type="SUPFAM" id="SSF54373">
    <property type="entry name" value="FAD-linked reductases, C-terminal domain"/>
    <property type="match status" value="1"/>
</dbReference>
<dbReference type="PIRSF" id="PIRSF000137">
    <property type="entry name" value="Alcohol_oxidase"/>
    <property type="match status" value="1"/>
</dbReference>
<keyword evidence="3" id="KW-0285">Flavoprotein</keyword>
<evidence type="ECO:0000313" key="9">
    <source>
        <dbReference type="EMBL" id="KAJ7347047.1"/>
    </source>
</evidence>
<keyword evidence="7" id="KW-0732">Signal</keyword>
<comment type="caution">
    <text evidence="9">The sequence shown here is derived from an EMBL/GenBank/DDBJ whole genome shotgun (WGS) entry which is preliminary data.</text>
</comment>
<keyword evidence="10" id="KW-1185">Reference proteome</keyword>
<feature type="domain" description="Glucose-methanol-choline oxidoreductase N-terminal" evidence="8">
    <location>
        <begin position="308"/>
        <end position="322"/>
    </location>
</feature>
<comment type="similarity">
    <text evidence="2">Belongs to the GMC oxidoreductase family.</text>
</comment>
<dbReference type="PROSITE" id="PS00624">
    <property type="entry name" value="GMC_OXRED_2"/>
    <property type="match status" value="1"/>
</dbReference>
<keyword evidence="4 6" id="KW-0274">FAD</keyword>
<dbReference type="AlphaFoldDB" id="A0AAD7A1E7"/>
<dbReference type="GO" id="GO:0016614">
    <property type="term" value="F:oxidoreductase activity, acting on CH-OH group of donors"/>
    <property type="evidence" value="ECO:0007669"/>
    <property type="project" value="InterPro"/>
</dbReference>
<dbReference type="InterPro" id="IPR036188">
    <property type="entry name" value="FAD/NAD-bd_sf"/>
</dbReference>
<feature type="active site" description="Proton acceptor" evidence="5">
    <location>
        <position position="593"/>
    </location>
</feature>
<evidence type="ECO:0000256" key="6">
    <source>
        <dbReference type="PIRSR" id="PIRSR000137-2"/>
    </source>
</evidence>
<feature type="signal peptide" evidence="7">
    <location>
        <begin position="1"/>
        <end position="19"/>
    </location>
</feature>
<comment type="cofactor">
    <cofactor evidence="1 6">
        <name>FAD</name>
        <dbReference type="ChEBI" id="CHEBI:57692"/>
    </cofactor>
</comment>
<dbReference type="Proteomes" id="UP001218218">
    <property type="component" value="Unassembled WGS sequence"/>
</dbReference>
<accession>A0AAD7A1E7</accession>
<evidence type="ECO:0000259" key="8">
    <source>
        <dbReference type="PROSITE" id="PS00624"/>
    </source>
</evidence>
<evidence type="ECO:0000256" key="7">
    <source>
        <dbReference type="SAM" id="SignalP"/>
    </source>
</evidence>
<evidence type="ECO:0000256" key="3">
    <source>
        <dbReference type="ARBA" id="ARBA00022630"/>
    </source>
</evidence>
<feature type="chain" id="PRO_5042070789" evidence="7">
    <location>
        <begin position="20"/>
        <end position="614"/>
    </location>
</feature>
<organism evidence="9 10">
    <name type="scientific">Mycena albidolilacea</name>
    <dbReference type="NCBI Taxonomy" id="1033008"/>
    <lineage>
        <taxon>Eukaryota</taxon>
        <taxon>Fungi</taxon>
        <taxon>Dikarya</taxon>
        <taxon>Basidiomycota</taxon>
        <taxon>Agaricomycotina</taxon>
        <taxon>Agaricomycetes</taxon>
        <taxon>Agaricomycetidae</taxon>
        <taxon>Agaricales</taxon>
        <taxon>Marasmiineae</taxon>
        <taxon>Mycenaceae</taxon>
        <taxon>Mycena</taxon>
    </lineage>
</organism>
<evidence type="ECO:0000256" key="4">
    <source>
        <dbReference type="ARBA" id="ARBA00022827"/>
    </source>
</evidence>
<protein>
    <submittedName>
        <fullName evidence="9">Alcohol oxidase</fullName>
    </submittedName>
</protein>